<name>A0A9X2JFM3_9BACT</name>
<evidence type="ECO:0000313" key="2">
    <source>
        <dbReference type="Proteomes" id="UP001155241"/>
    </source>
</evidence>
<proteinExistence type="predicted"/>
<protein>
    <submittedName>
        <fullName evidence="1">Uncharacterized protein</fullName>
    </submittedName>
</protein>
<organism evidence="1 2">
    <name type="scientific">Aeoliella straminimaris</name>
    <dbReference type="NCBI Taxonomy" id="2954799"/>
    <lineage>
        <taxon>Bacteria</taxon>
        <taxon>Pseudomonadati</taxon>
        <taxon>Planctomycetota</taxon>
        <taxon>Planctomycetia</taxon>
        <taxon>Pirellulales</taxon>
        <taxon>Lacipirellulaceae</taxon>
        <taxon>Aeoliella</taxon>
    </lineage>
</organism>
<keyword evidence="2" id="KW-1185">Reference proteome</keyword>
<sequence>MPQVNAIAALHELLALTKRSFLQYLRHAQPYRQGNDEEILATFSDIVADQDLLVERIVGQLERRGHVPPSAEFPMEFTGLHDLALDYLLDRAIDYQKRDIEALEQLSESLACHQTIRSLVDEAKGMARGHLQSLEECCAKA</sequence>
<evidence type="ECO:0000313" key="1">
    <source>
        <dbReference type="EMBL" id="MCO6044200.1"/>
    </source>
</evidence>
<accession>A0A9X2JFM3</accession>
<gene>
    <name evidence="1" type="ORF">NG895_09800</name>
</gene>
<dbReference type="RefSeq" id="WP_252852305.1">
    <property type="nucleotide sequence ID" value="NZ_JAMXLR010000036.1"/>
</dbReference>
<comment type="caution">
    <text evidence="1">The sequence shown here is derived from an EMBL/GenBank/DDBJ whole genome shotgun (WGS) entry which is preliminary data.</text>
</comment>
<dbReference type="EMBL" id="JAMXLR010000036">
    <property type="protein sequence ID" value="MCO6044200.1"/>
    <property type="molecule type" value="Genomic_DNA"/>
</dbReference>
<dbReference type="AlphaFoldDB" id="A0A9X2JFM3"/>
<dbReference type="Proteomes" id="UP001155241">
    <property type="component" value="Unassembled WGS sequence"/>
</dbReference>
<reference evidence="1" key="1">
    <citation type="submission" date="2022-06" db="EMBL/GenBank/DDBJ databases">
        <title>Aeoliella straminimaris, a novel planctomycete from sediments.</title>
        <authorList>
            <person name="Vitorino I.R."/>
            <person name="Lage O.M."/>
        </authorList>
    </citation>
    <scope>NUCLEOTIDE SEQUENCE</scope>
    <source>
        <strain evidence="1">ICT_H6.2</strain>
    </source>
</reference>